<feature type="transmembrane region" description="Helical" evidence="7">
    <location>
        <begin position="181"/>
        <end position="203"/>
    </location>
</feature>
<dbReference type="InterPro" id="IPR035906">
    <property type="entry name" value="MetI-like_sf"/>
</dbReference>
<dbReference type="CDD" id="cd06261">
    <property type="entry name" value="TM_PBP2"/>
    <property type="match status" value="1"/>
</dbReference>
<keyword evidence="4 7" id="KW-0812">Transmembrane</keyword>
<proteinExistence type="inferred from homology"/>
<keyword evidence="2 7" id="KW-0813">Transport</keyword>
<dbReference type="RefSeq" id="WP_235120867.1">
    <property type="nucleotide sequence ID" value="NZ_CP090978.1"/>
</dbReference>
<dbReference type="PANTHER" id="PTHR43744:SF9">
    <property type="entry name" value="POLYGALACTURONAN_RHAMNOGALACTURONAN TRANSPORT SYSTEM PERMEASE PROTEIN YTCP"/>
    <property type="match status" value="1"/>
</dbReference>
<dbReference type="Gene3D" id="1.10.3720.10">
    <property type="entry name" value="MetI-like"/>
    <property type="match status" value="1"/>
</dbReference>
<dbReference type="Pfam" id="PF00528">
    <property type="entry name" value="BPD_transp_1"/>
    <property type="match status" value="1"/>
</dbReference>
<evidence type="ECO:0000259" key="8">
    <source>
        <dbReference type="PROSITE" id="PS50928"/>
    </source>
</evidence>
<name>A0ABY3SM75_9BACL</name>
<dbReference type="EMBL" id="CP090978">
    <property type="protein sequence ID" value="UJF34296.1"/>
    <property type="molecule type" value="Genomic_DNA"/>
</dbReference>
<organism evidence="9 10">
    <name type="scientific">Paenibacillus hexagrammi</name>
    <dbReference type="NCBI Taxonomy" id="2908839"/>
    <lineage>
        <taxon>Bacteria</taxon>
        <taxon>Bacillati</taxon>
        <taxon>Bacillota</taxon>
        <taxon>Bacilli</taxon>
        <taxon>Bacillales</taxon>
        <taxon>Paenibacillaceae</taxon>
        <taxon>Paenibacillus</taxon>
    </lineage>
</organism>
<evidence type="ECO:0000256" key="3">
    <source>
        <dbReference type="ARBA" id="ARBA00022475"/>
    </source>
</evidence>
<dbReference type="PROSITE" id="PS50928">
    <property type="entry name" value="ABC_TM1"/>
    <property type="match status" value="1"/>
</dbReference>
<dbReference type="InterPro" id="IPR000515">
    <property type="entry name" value="MetI-like"/>
</dbReference>
<protein>
    <submittedName>
        <fullName evidence="9">Carbohydrate ABC transporter permease</fullName>
    </submittedName>
</protein>
<feature type="domain" description="ABC transmembrane type-1" evidence="8">
    <location>
        <begin position="73"/>
        <end position="275"/>
    </location>
</feature>
<dbReference type="PANTHER" id="PTHR43744">
    <property type="entry name" value="ABC TRANSPORTER PERMEASE PROTEIN MG189-RELATED-RELATED"/>
    <property type="match status" value="1"/>
</dbReference>
<keyword evidence="6 7" id="KW-0472">Membrane</keyword>
<evidence type="ECO:0000256" key="1">
    <source>
        <dbReference type="ARBA" id="ARBA00004651"/>
    </source>
</evidence>
<evidence type="ECO:0000256" key="2">
    <source>
        <dbReference type="ARBA" id="ARBA00022448"/>
    </source>
</evidence>
<accession>A0ABY3SM75</accession>
<reference evidence="9 10" key="1">
    <citation type="journal article" date="2024" name="Int. J. Syst. Evol. Microbiol.">
        <title>Paenibacillus hexagrammi sp. nov., a novel bacterium isolated from the gut content of Hexagrammos agrammus.</title>
        <authorList>
            <person name="Jung H.K."/>
            <person name="Kim D.G."/>
            <person name="Zin H."/>
            <person name="Park J."/>
            <person name="Jung H."/>
            <person name="Kim Y.O."/>
            <person name="Kong H.J."/>
            <person name="Kim J.W."/>
            <person name="Kim Y.S."/>
        </authorList>
    </citation>
    <scope>NUCLEOTIDE SEQUENCE [LARGE SCALE GENOMIC DNA]</scope>
    <source>
        <strain evidence="9 10">YPD9-1</strain>
    </source>
</reference>
<feature type="transmembrane region" description="Helical" evidence="7">
    <location>
        <begin position="108"/>
        <end position="128"/>
    </location>
</feature>
<sequence length="290" mass="32267">MRASRGERIFYSVNYILLFLISITCLYPLINILAISLSSNDAIISGKVQIWPVGFSLTSYDAIMKGSSVLDAFRNSLIITIVGAAICMLFTLLAAYPLSRKEFYGRKAFTLAIVFTMLFNGGLIPNYLLVKSLGLIDSYFAIWLPTAISVYNMLIMKSYFENLPQELEDAARIDGASEWTFIIRIVLPLSAPMLATIALFYTVGLWNSFLNVLIYINDPLKYNLSVLVQQMVSSQSIIQDFSNNLEEISKLTPEGVKAAGVIILILPVMIVYPFVQKYFVKGAMIGAIKG</sequence>
<evidence type="ECO:0000256" key="6">
    <source>
        <dbReference type="ARBA" id="ARBA00023136"/>
    </source>
</evidence>
<evidence type="ECO:0000256" key="4">
    <source>
        <dbReference type="ARBA" id="ARBA00022692"/>
    </source>
</evidence>
<evidence type="ECO:0000256" key="7">
    <source>
        <dbReference type="RuleBase" id="RU363032"/>
    </source>
</evidence>
<dbReference type="SUPFAM" id="SSF161098">
    <property type="entry name" value="MetI-like"/>
    <property type="match status" value="1"/>
</dbReference>
<evidence type="ECO:0000256" key="5">
    <source>
        <dbReference type="ARBA" id="ARBA00022989"/>
    </source>
</evidence>
<comment type="similarity">
    <text evidence="7">Belongs to the binding-protein-dependent transport system permease family.</text>
</comment>
<keyword evidence="3" id="KW-1003">Cell membrane</keyword>
<comment type="subcellular location">
    <subcellularLocation>
        <location evidence="1 7">Cell membrane</location>
        <topology evidence="1 7">Multi-pass membrane protein</topology>
    </subcellularLocation>
</comment>
<dbReference type="Proteomes" id="UP001649230">
    <property type="component" value="Chromosome"/>
</dbReference>
<gene>
    <name evidence="9" type="ORF">L0M14_03530</name>
</gene>
<evidence type="ECO:0000313" key="9">
    <source>
        <dbReference type="EMBL" id="UJF34296.1"/>
    </source>
</evidence>
<feature type="transmembrane region" description="Helical" evidence="7">
    <location>
        <begin position="12"/>
        <end position="30"/>
    </location>
</feature>
<feature type="transmembrane region" description="Helical" evidence="7">
    <location>
        <begin position="255"/>
        <end position="275"/>
    </location>
</feature>
<keyword evidence="5 7" id="KW-1133">Transmembrane helix</keyword>
<evidence type="ECO:0000313" key="10">
    <source>
        <dbReference type="Proteomes" id="UP001649230"/>
    </source>
</evidence>
<feature type="transmembrane region" description="Helical" evidence="7">
    <location>
        <begin position="140"/>
        <end position="160"/>
    </location>
</feature>
<feature type="transmembrane region" description="Helical" evidence="7">
    <location>
        <begin position="77"/>
        <end position="96"/>
    </location>
</feature>
<keyword evidence="10" id="KW-1185">Reference proteome</keyword>